<dbReference type="NCBIfam" id="TIGR01180">
    <property type="entry name" value="aman2_put"/>
    <property type="match status" value="1"/>
</dbReference>
<dbReference type="PANTHER" id="PTHR12143">
    <property type="entry name" value="PEPTIDE N-GLYCANASE PNGASE -RELATED"/>
    <property type="match status" value="1"/>
</dbReference>
<dbReference type="FunFam" id="3.30.2080.10:FF:000001">
    <property type="entry name" value="Alpha-1,2-mannosidase subfamily"/>
    <property type="match status" value="1"/>
</dbReference>
<dbReference type="Gene3D" id="1.20.1610.10">
    <property type="entry name" value="alpha-1,2-mannosidases domains"/>
    <property type="match status" value="1"/>
</dbReference>
<dbReference type="GO" id="GO:0005829">
    <property type="term" value="C:cytosol"/>
    <property type="evidence" value="ECO:0007669"/>
    <property type="project" value="TreeGrafter"/>
</dbReference>
<evidence type="ECO:0000259" key="5">
    <source>
        <dbReference type="Pfam" id="PF07971"/>
    </source>
</evidence>
<dbReference type="KEGG" id="mcos:GM418_00880"/>
<feature type="domain" description="Glycosyl hydrolase family 92 N-terminal" evidence="6">
    <location>
        <begin position="35"/>
        <end position="258"/>
    </location>
</feature>
<comment type="subunit">
    <text evidence="2">Monomer.</text>
</comment>
<reference evidence="7 8" key="1">
    <citation type="submission" date="2019-11" db="EMBL/GenBank/DDBJ databases">
        <authorList>
            <person name="Zheng R.K."/>
            <person name="Sun C.M."/>
        </authorList>
    </citation>
    <scope>NUCLEOTIDE SEQUENCE [LARGE SCALE GENOMIC DNA]</scope>
    <source>
        <strain evidence="7 8">WC007</strain>
    </source>
</reference>
<name>A0A6I6JM18_9BACT</name>
<proteinExistence type="predicted"/>
<evidence type="ECO:0000313" key="8">
    <source>
        <dbReference type="Proteomes" id="UP000428260"/>
    </source>
</evidence>
<evidence type="ECO:0000256" key="4">
    <source>
        <dbReference type="SAM" id="SignalP"/>
    </source>
</evidence>
<gene>
    <name evidence="7" type="ORF">GM418_00880</name>
</gene>
<dbReference type="FunFam" id="1.20.1050.60:FF:000001">
    <property type="entry name" value="Putative alpha-1,2-mannosidase"/>
    <property type="match status" value="1"/>
</dbReference>
<evidence type="ECO:0000256" key="3">
    <source>
        <dbReference type="ARBA" id="ARBA00022837"/>
    </source>
</evidence>
<dbReference type="InterPro" id="IPR012939">
    <property type="entry name" value="Glyco_hydro_92"/>
</dbReference>
<dbReference type="RefSeq" id="WP_158862242.1">
    <property type="nucleotide sequence ID" value="NZ_CP046401.1"/>
</dbReference>
<dbReference type="GO" id="GO:0006516">
    <property type="term" value="P:glycoprotein catabolic process"/>
    <property type="evidence" value="ECO:0007669"/>
    <property type="project" value="TreeGrafter"/>
</dbReference>
<sequence length="749" mass="84382">MKLLNSRLFSLLSLFLFFSCGSEKQVEQSTDYTQFVDPLIGSGYHGHVFVGASVPFGAVQLGPNNETQGWDWCSGYHYSDSVLIGFAHTHLSGTGIGDLGDLVFMPVSEAFNPEEANETPFPWKSKYSHDKETAKAGYYSLHIDRYDVDAELTATKRVGFHKYDFNADGNSKIIIDLKYGTGWDKITNGAIQQANDNSVEGFRFSSGWARDQQLFYYTRFSKDIKNFEILESDEKTGDLTAIIEFEGNGELMVKTGISPVSVEGAENNMLAEIDEEIGLWNFDAVKEMAHKMWNNELGKINVESATLSDKKIFYTALYHTMIAPSLFNDVNGDYRGADRQVHKNPGYDTYTTFSLWDTYRAAHPLYTLTQPNRVNDFVNTMLDIYDQQGKLPVWHLHGNETNTMVGYHAVPVIADAYLKGFRGFDAEKALEAMKAFAMRDERGLDYIKKQEYIPAESQVESVARAMEYAIDDWCIAAMANAMGKTEDAELYTKRSKYYQHYFDKDIHFVRGKMGDGSWRTPFDAISSQHRNDDFCEGNAWQYTWLVPQDPEGLIQLFGSGEAFINKLDSLFTIDSDQVEGASSDISGLIGQYAHGNEPSHHTTYMYAYAGQQWKTAELVREICSTMYTDKNDGLCGNEDCGQMSAWYVLSSMGMYPVNPAAGTYVFGSPVFDEITINLPENKSFTIVAENNSPENIYIQSAVLNGKEYKKTFITHKDILNGGTLKFVMGNQPREEYGAASEDRPQSEVY</sequence>
<dbReference type="Proteomes" id="UP000428260">
    <property type="component" value="Chromosome"/>
</dbReference>
<dbReference type="Gene3D" id="3.30.2080.10">
    <property type="entry name" value="GH92 mannosidase domain"/>
    <property type="match status" value="1"/>
</dbReference>
<dbReference type="InterPro" id="IPR014718">
    <property type="entry name" value="GH-type_carb-bd"/>
</dbReference>
<dbReference type="PANTHER" id="PTHR12143:SF39">
    <property type="entry name" value="SECRETED PROTEIN"/>
    <property type="match status" value="1"/>
</dbReference>
<dbReference type="InterPro" id="IPR008928">
    <property type="entry name" value="6-hairpin_glycosidase_sf"/>
</dbReference>
<dbReference type="InterPro" id="IPR005887">
    <property type="entry name" value="GH92_a_mannosidase_put"/>
</dbReference>
<feature type="domain" description="Glycosyl hydrolase family 92" evidence="5">
    <location>
        <begin position="272"/>
        <end position="730"/>
    </location>
</feature>
<keyword evidence="7" id="KW-0378">Hydrolase</keyword>
<dbReference type="InterPro" id="IPR041371">
    <property type="entry name" value="GH92_N"/>
</dbReference>
<evidence type="ECO:0000313" key="7">
    <source>
        <dbReference type="EMBL" id="QGY42259.1"/>
    </source>
</evidence>
<accession>A0A6I6JM18</accession>
<dbReference type="InterPro" id="IPR050883">
    <property type="entry name" value="PNGase"/>
</dbReference>
<keyword evidence="8" id="KW-1185">Reference proteome</keyword>
<protein>
    <submittedName>
        <fullName evidence="7">Glycoside hydrolase family 92 protein</fullName>
    </submittedName>
</protein>
<organism evidence="7 8">
    <name type="scientific">Maribellus comscasis</name>
    <dbReference type="NCBI Taxonomy" id="2681766"/>
    <lineage>
        <taxon>Bacteria</taxon>
        <taxon>Pseudomonadati</taxon>
        <taxon>Bacteroidota</taxon>
        <taxon>Bacteroidia</taxon>
        <taxon>Marinilabiliales</taxon>
        <taxon>Prolixibacteraceae</taxon>
        <taxon>Maribellus</taxon>
    </lineage>
</organism>
<dbReference type="Pfam" id="PF17678">
    <property type="entry name" value="Glyco_hydro_92N"/>
    <property type="match status" value="1"/>
</dbReference>
<dbReference type="Gene3D" id="2.70.98.10">
    <property type="match status" value="1"/>
</dbReference>
<keyword evidence="4" id="KW-0732">Signal</keyword>
<evidence type="ECO:0000259" key="6">
    <source>
        <dbReference type="Pfam" id="PF17678"/>
    </source>
</evidence>
<dbReference type="SUPFAM" id="SSF48208">
    <property type="entry name" value="Six-hairpin glycosidases"/>
    <property type="match status" value="1"/>
</dbReference>
<dbReference type="Gene3D" id="1.20.1050.60">
    <property type="entry name" value="alpha-1,2-mannosidase"/>
    <property type="match status" value="1"/>
</dbReference>
<keyword evidence="3" id="KW-0106">Calcium</keyword>
<dbReference type="GO" id="GO:0000224">
    <property type="term" value="F:peptide-N4-(N-acetyl-beta-glucosaminyl)asparagine amidase activity"/>
    <property type="evidence" value="ECO:0007669"/>
    <property type="project" value="TreeGrafter"/>
</dbReference>
<dbReference type="GO" id="GO:0005975">
    <property type="term" value="P:carbohydrate metabolic process"/>
    <property type="evidence" value="ECO:0007669"/>
    <property type="project" value="InterPro"/>
</dbReference>
<feature type="signal peptide" evidence="4">
    <location>
        <begin position="1"/>
        <end position="24"/>
    </location>
</feature>
<feature type="chain" id="PRO_5026250342" evidence="4">
    <location>
        <begin position="25"/>
        <end position="749"/>
    </location>
</feature>
<evidence type="ECO:0000256" key="2">
    <source>
        <dbReference type="ARBA" id="ARBA00011245"/>
    </source>
</evidence>
<evidence type="ECO:0000256" key="1">
    <source>
        <dbReference type="ARBA" id="ARBA00001913"/>
    </source>
</evidence>
<dbReference type="Pfam" id="PF07971">
    <property type="entry name" value="Glyco_hydro_92"/>
    <property type="match status" value="1"/>
</dbReference>
<dbReference type="PROSITE" id="PS51257">
    <property type="entry name" value="PROKAR_LIPOPROTEIN"/>
    <property type="match status" value="1"/>
</dbReference>
<dbReference type="GO" id="GO:0030246">
    <property type="term" value="F:carbohydrate binding"/>
    <property type="evidence" value="ECO:0007669"/>
    <property type="project" value="InterPro"/>
</dbReference>
<dbReference type="AlphaFoldDB" id="A0A6I6JM18"/>
<dbReference type="EMBL" id="CP046401">
    <property type="protein sequence ID" value="QGY42259.1"/>
    <property type="molecule type" value="Genomic_DNA"/>
</dbReference>
<comment type="cofactor">
    <cofactor evidence="1">
        <name>Ca(2+)</name>
        <dbReference type="ChEBI" id="CHEBI:29108"/>
    </cofactor>
</comment>